<dbReference type="AlphaFoldDB" id="A0A1L3JA20"/>
<comment type="similarity">
    <text evidence="9">Belongs to the GSP H family.</text>
</comment>
<dbReference type="SUPFAM" id="SSF54523">
    <property type="entry name" value="Pili subunits"/>
    <property type="match status" value="1"/>
</dbReference>
<dbReference type="PRINTS" id="PR00885">
    <property type="entry name" value="BCTERIALGSPH"/>
</dbReference>
<evidence type="ECO:0000256" key="8">
    <source>
        <dbReference type="ARBA" id="ARBA00023136"/>
    </source>
</evidence>
<keyword evidence="8 11" id="KW-0472">Membrane</keyword>
<evidence type="ECO:0000256" key="6">
    <source>
        <dbReference type="ARBA" id="ARBA00022692"/>
    </source>
</evidence>
<dbReference type="Proteomes" id="UP000242561">
    <property type="component" value="Chromosome"/>
</dbReference>
<evidence type="ECO:0000256" key="4">
    <source>
        <dbReference type="ARBA" id="ARBA00022481"/>
    </source>
</evidence>
<dbReference type="RefSeq" id="WP_072558627.1">
    <property type="nucleotide sequence ID" value="NZ_CP018154.1"/>
</dbReference>
<feature type="transmembrane region" description="Helical" evidence="11">
    <location>
        <begin position="21"/>
        <end position="44"/>
    </location>
</feature>
<evidence type="ECO:0000259" key="12">
    <source>
        <dbReference type="Pfam" id="PF12019"/>
    </source>
</evidence>
<dbReference type="Pfam" id="PF07963">
    <property type="entry name" value="N_methyl"/>
    <property type="match status" value="1"/>
</dbReference>
<dbReference type="InterPro" id="IPR045584">
    <property type="entry name" value="Pilin-like"/>
</dbReference>
<gene>
    <name evidence="13" type="ORF">LPB140_03140</name>
</gene>
<dbReference type="STRING" id="1913578.LPB140_03140"/>
<evidence type="ECO:0000256" key="3">
    <source>
        <dbReference type="ARBA" id="ARBA00022475"/>
    </source>
</evidence>
<dbReference type="GO" id="GO:0015628">
    <property type="term" value="P:protein secretion by the type II secretion system"/>
    <property type="evidence" value="ECO:0007669"/>
    <property type="project" value="InterPro"/>
</dbReference>
<dbReference type="Pfam" id="PF12019">
    <property type="entry name" value="GspH"/>
    <property type="match status" value="1"/>
</dbReference>
<organism evidence="13 14">
    <name type="scientific">Sphingorhabdus lutea</name>
    <dbReference type="NCBI Taxonomy" id="1913578"/>
    <lineage>
        <taxon>Bacteria</taxon>
        <taxon>Pseudomonadati</taxon>
        <taxon>Pseudomonadota</taxon>
        <taxon>Alphaproteobacteria</taxon>
        <taxon>Sphingomonadales</taxon>
        <taxon>Sphingomonadaceae</taxon>
        <taxon>Sphingorhabdus</taxon>
    </lineage>
</organism>
<name>A0A1L3JA20_9SPHN</name>
<evidence type="ECO:0000256" key="9">
    <source>
        <dbReference type="ARBA" id="ARBA00025772"/>
    </source>
</evidence>
<reference evidence="13 14" key="1">
    <citation type="submission" date="2016-11" db="EMBL/GenBank/DDBJ databases">
        <title>Sphingorhabdus sp. LPB0140, isolated from marine environment.</title>
        <authorList>
            <person name="Kim E."/>
            <person name="Yi H."/>
        </authorList>
    </citation>
    <scope>NUCLEOTIDE SEQUENCE [LARGE SCALE GENOMIC DNA]</scope>
    <source>
        <strain evidence="13 14">LPB0140</strain>
    </source>
</reference>
<evidence type="ECO:0000256" key="11">
    <source>
        <dbReference type="SAM" id="Phobius"/>
    </source>
</evidence>
<keyword evidence="3" id="KW-1003">Cell membrane</keyword>
<proteinExistence type="inferred from homology"/>
<evidence type="ECO:0000256" key="7">
    <source>
        <dbReference type="ARBA" id="ARBA00022989"/>
    </source>
</evidence>
<dbReference type="GO" id="GO:0015627">
    <property type="term" value="C:type II protein secretion system complex"/>
    <property type="evidence" value="ECO:0007669"/>
    <property type="project" value="InterPro"/>
</dbReference>
<dbReference type="Gene3D" id="3.55.40.10">
    <property type="entry name" value="minor pseudopilin epsh domain"/>
    <property type="match status" value="1"/>
</dbReference>
<keyword evidence="5" id="KW-0997">Cell inner membrane</keyword>
<comment type="subcellular location">
    <subcellularLocation>
        <location evidence="1">Cell inner membrane</location>
        <topology evidence="1">Single-pass membrane protein</topology>
    </subcellularLocation>
</comment>
<keyword evidence="6 11" id="KW-0812">Transmembrane</keyword>
<evidence type="ECO:0000256" key="2">
    <source>
        <dbReference type="ARBA" id="ARBA00021549"/>
    </source>
</evidence>
<keyword evidence="4" id="KW-0488">Methylation</keyword>
<dbReference type="InterPro" id="IPR002416">
    <property type="entry name" value="T2SS_protein-GspH"/>
</dbReference>
<dbReference type="EMBL" id="CP018154">
    <property type="protein sequence ID" value="APG61980.1"/>
    <property type="molecule type" value="Genomic_DNA"/>
</dbReference>
<evidence type="ECO:0000256" key="10">
    <source>
        <dbReference type="ARBA" id="ARBA00030775"/>
    </source>
</evidence>
<evidence type="ECO:0000256" key="1">
    <source>
        <dbReference type="ARBA" id="ARBA00004377"/>
    </source>
</evidence>
<keyword evidence="14" id="KW-1185">Reference proteome</keyword>
<dbReference type="InterPro" id="IPR012902">
    <property type="entry name" value="N_methyl_site"/>
</dbReference>
<keyword evidence="7 11" id="KW-1133">Transmembrane helix</keyword>
<evidence type="ECO:0000313" key="13">
    <source>
        <dbReference type="EMBL" id="APG61980.1"/>
    </source>
</evidence>
<feature type="domain" description="General secretion pathway GspH" evidence="12">
    <location>
        <begin position="55"/>
        <end position="156"/>
    </location>
</feature>
<protein>
    <recommendedName>
        <fullName evidence="2">Type II secretion system protein H</fullName>
    </recommendedName>
    <alternativeName>
        <fullName evidence="10">General secretion pathway protein H</fullName>
    </alternativeName>
</protein>
<dbReference type="KEGG" id="sphl:LPB140_03140"/>
<dbReference type="GO" id="GO:0005886">
    <property type="term" value="C:plasma membrane"/>
    <property type="evidence" value="ECO:0007669"/>
    <property type="project" value="UniProtKB-SubCell"/>
</dbReference>
<evidence type="ECO:0000313" key="14">
    <source>
        <dbReference type="Proteomes" id="UP000242561"/>
    </source>
</evidence>
<evidence type="ECO:0000256" key="5">
    <source>
        <dbReference type="ARBA" id="ARBA00022519"/>
    </source>
</evidence>
<sequence>MLILSEIKFNKNCKNITQNGFTLVELMVVIFLIGLASAAVVMALPNDDGRARQHAEKLAMHIAATRNMAILQARPTLVSFSISGYAFEQRRDGAWQAFEEKQFQSVNLPSTLKISSTSKLPARIMFDATGMPNAPARISINANDGPAHHVNITASGDVKGGQN</sequence>
<accession>A0A1L3JA20</accession>
<dbReference type="NCBIfam" id="TIGR02532">
    <property type="entry name" value="IV_pilin_GFxxxE"/>
    <property type="match status" value="1"/>
</dbReference>
<dbReference type="InterPro" id="IPR022346">
    <property type="entry name" value="T2SS_GspH"/>
</dbReference>